<evidence type="ECO:0000313" key="2">
    <source>
        <dbReference type="Proteomes" id="UP000007875"/>
    </source>
</evidence>
<dbReference type="Proteomes" id="UP000007875">
    <property type="component" value="Unassembled WGS sequence"/>
</dbReference>
<reference evidence="2" key="1">
    <citation type="submission" date="2003-08" db="EMBL/GenBank/DDBJ databases">
        <authorList>
            <person name="Birren B."/>
            <person name="Nusbaum C."/>
            <person name="Abebe A."/>
            <person name="Abouelleil A."/>
            <person name="Adekoya E."/>
            <person name="Ait-zahra M."/>
            <person name="Allen N."/>
            <person name="Allen T."/>
            <person name="An P."/>
            <person name="Anderson M."/>
            <person name="Anderson S."/>
            <person name="Arachchi H."/>
            <person name="Armbruster J."/>
            <person name="Bachantsang P."/>
            <person name="Baldwin J."/>
            <person name="Barry A."/>
            <person name="Bayul T."/>
            <person name="Blitshsteyn B."/>
            <person name="Bloom T."/>
            <person name="Blye J."/>
            <person name="Boguslavskiy L."/>
            <person name="Borowsky M."/>
            <person name="Boukhgalter B."/>
            <person name="Brunache A."/>
            <person name="Butler J."/>
            <person name="Calixte N."/>
            <person name="Calvo S."/>
            <person name="Camarata J."/>
            <person name="Campo K."/>
            <person name="Chang J."/>
            <person name="Cheshatsang Y."/>
            <person name="Citroen M."/>
            <person name="Collymore A."/>
            <person name="Considine T."/>
            <person name="Cook A."/>
            <person name="Cooke P."/>
            <person name="Corum B."/>
            <person name="Cuomo C."/>
            <person name="David R."/>
            <person name="Dawoe T."/>
            <person name="Degray S."/>
            <person name="Dodge S."/>
            <person name="Dooley K."/>
            <person name="Dorje P."/>
            <person name="Dorjee K."/>
            <person name="Dorris L."/>
            <person name="Duffey N."/>
            <person name="Dupes A."/>
            <person name="Elkins T."/>
            <person name="Engels R."/>
            <person name="Erickson J."/>
            <person name="Farina A."/>
            <person name="Faro S."/>
            <person name="Ferreira P."/>
            <person name="Fischer H."/>
            <person name="Fitzgerald M."/>
            <person name="Foley K."/>
            <person name="Gage D."/>
            <person name="Galagan J."/>
            <person name="Gearin G."/>
            <person name="Gnerre S."/>
            <person name="Gnirke A."/>
            <person name="Goyette A."/>
            <person name="Graham J."/>
            <person name="Grandbois E."/>
            <person name="Gyaltsen K."/>
            <person name="Hafez N."/>
            <person name="Hagopian D."/>
            <person name="Hagos B."/>
            <person name="Hall J."/>
            <person name="Hatcher B."/>
            <person name="Heller A."/>
            <person name="Higgins H."/>
            <person name="Honan T."/>
            <person name="Horn A."/>
            <person name="Houde N."/>
            <person name="Hughes L."/>
            <person name="Hulme W."/>
            <person name="Husby E."/>
            <person name="Iliev I."/>
            <person name="Jaffe D."/>
            <person name="Jones C."/>
            <person name="Kamal M."/>
            <person name="Kamat A."/>
            <person name="Kamvysselis M."/>
            <person name="Karlsson E."/>
            <person name="Kells C."/>
            <person name="Kieu A."/>
            <person name="Kisner P."/>
            <person name="Kodira C."/>
            <person name="Kulbokas E."/>
            <person name="Labutti K."/>
            <person name="Lama D."/>
            <person name="Landers T."/>
            <person name="Leger J."/>
            <person name="Levine S."/>
            <person name="Lewis D."/>
            <person name="Lewis T."/>
            <person name="Lindblad-toh K."/>
            <person name="Liu X."/>
            <person name="Lokyitsang T."/>
            <person name="Lokyitsang Y."/>
            <person name="Lucien O."/>
            <person name="Lui A."/>
            <person name="Ma L.J."/>
            <person name="Mabbitt R."/>
            <person name="Macdonald J."/>
            <person name="Maclean C."/>
            <person name="Major J."/>
            <person name="Manning J."/>
            <person name="Marabella R."/>
            <person name="Maru K."/>
            <person name="Matthews C."/>
            <person name="Mauceli E."/>
            <person name="Mccarthy M."/>
            <person name="Mcdonough S."/>
            <person name="Mcghee T."/>
            <person name="Meldrim J."/>
            <person name="Meneus L."/>
            <person name="Mesirov J."/>
            <person name="Mihalev A."/>
            <person name="Mihova T."/>
            <person name="Mikkelsen T."/>
            <person name="Mlenga V."/>
            <person name="Moru K."/>
            <person name="Mozes J."/>
            <person name="Mulrain L."/>
            <person name="Munson G."/>
            <person name="Naylor J."/>
            <person name="Newes C."/>
            <person name="Nguyen C."/>
            <person name="Nguyen N."/>
            <person name="Nguyen T."/>
            <person name="Nicol R."/>
            <person name="Nielsen C."/>
            <person name="Nizzari M."/>
            <person name="Norbu C."/>
            <person name="Norbu N."/>
            <person name="O'donnell P."/>
            <person name="Okoawo O."/>
            <person name="O'leary S."/>
            <person name="Omotosho B."/>
            <person name="O'neill K."/>
            <person name="Osman S."/>
            <person name="Parker S."/>
            <person name="Perrin D."/>
            <person name="Phunkhang P."/>
            <person name="Piqani B."/>
            <person name="Purcell S."/>
            <person name="Rachupka T."/>
            <person name="Ramasamy U."/>
            <person name="Rameau R."/>
            <person name="Ray V."/>
            <person name="Raymond C."/>
            <person name="Retta R."/>
            <person name="Richardson S."/>
            <person name="Rise C."/>
            <person name="Rodriguez J."/>
            <person name="Rogers J."/>
            <person name="Rogov P."/>
            <person name="Rutman M."/>
            <person name="Schupbach R."/>
            <person name="Seaman C."/>
            <person name="Settipalli S."/>
            <person name="Sharpe T."/>
            <person name="Sheridan J."/>
            <person name="Sherpa N."/>
            <person name="Shi J."/>
            <person name="Smirnov S."/>
            <person name="Smith C."/>
            <person name="Sougnez C."/>
            <person name="Spencer B."/>
            <person name="Stalker J."/>
            <person name="Stange-thomann N."/>
            <person name="Stavropoulos S."/>
            <person name="Stetson K."/>
            <person name="Stone C."/>
            <person name="Stone S."/>
            <person name="Stubbs M."/>
            <person name="Talamas J."/>
            <person name="Tchuinga P."/>
            <person name="Tenzing P."/>
            <person name="Tesfaye S."/>
            <person name="Theodore J."/>
            <person name="Thoulutsang Y."/>
            <person name="Topham K."/>
            <person name="Towey S."/>
            <person name="Tsamla T."/>
            <person name="Tsomo N."/>
            <person name="Vallee D."/>
            <person name="Vassiliev H."/>
            <person name="Venkataraman V."/>
            <person name="Vinson J."/>
            <person name="Vo A."/>
            <person name="Wade C."/>
            <person name="Wang S."/>
            <person name="Wangchuk T."/>
            <person name="Wangdi T."/>
            <person name="Whittaker C."/>
            <person name="Wilkinson J."/>
            <person name="Wu Y."/>
            <person name="Wyman D."/>
            <person name="Yadav S."/>
            <person name="Yang S."/>
            <person name="Yang X."/>
            <person name="Yeager S."/>
            <person name="Yee E."/>
            <person name="Young G."/>
            <person name="Zainoun J."/>
            <person name="Zembeck L."/>
            <person name="Zimmer A."/>
            <person name="Zody M."/>
            <person name="Lander E."/>
        </authorList>
    </citation>
    <scope>NUCLEOTIDE SEQUENCE [LARGE SCALE GENOMIC DNA]</scope>
</reference>
<accession>H2ZCQ3</accession>
<sequence>MSKSDMAKLKIKKWLLLDTADLARSFLYF</sequence>
<evidence type="ECO:0000313" key="1">
    <source>
        <dbReference type="Ensembl" id="ENSCSAVP00000015369.1"/>
    </source>
</evidence>
<reference evidence="1" key="2">
    <citation type="submission" date="2025-08" db="UniProtKB">
        <authorList>
            <consortium name="Ensembl"/>
        </authorList>
    </citation>
    <scope>IDENTIFICATION</scope>
</reference>
<reference evidence="1" key="3">
    <citation type="submission" date="2025-09" db="UniProtKB">
        <authorList>
            <consortium name="Ensembl"/>
        </authorList>
    </citation>
    <scope>IDENTIFICATION</scope>
</reference>
<dbReference type="InParanoid" id="H2ZCQ3"/>
<dbReference type="AlphaFoldDB" id="H2ZCQ3"/>
<name>H2ZCQ3_CIOSA</name>
<protein>
    <submittedName>
        <fullName evidence="1">Uncharacterized protein</fullName>
    </submittedName>
</protein>
<dbReference type="Ensembl" id="ENSCSAVT00000015546.1">
    <property type="protein sequence ID" value="ENSCSAVP00000015369.1"/>
    <property type="gene ID" value="ENSCSAVG00000009026.1"/>
</dbReference>
<dbReference type="HOGENOM" id="CLU_3411966_0_0_1"/>
<keyword evidence="2" id="KW-1185">Reference proteome</keyword>
<organism evidence="1 2">
    <name type="scientific">Ciona savignyi</name>
    <name type="common">Pacific transparent sea squirt</name>
    <dbReference type="NCBI Taxonomy" id="51511"/>
    <lineage>
        <taxon>Eukaryota</taxon>
        <taxon>Metazoa</taxon>
        <taxon>Chordata</taxon>
        <taxon>Tunicata</taxon>
        <taxon>Ascidiacea</taxon>
        <taxon>Phlebobranchia</taxon>
        <taxon>Cionidae</taxon>
        <taxon>Ciona</taxon>
    </lineage>
</organism>
<proteinExistence type="predicted"/>